<dbReference type="Pfam" id="PF04072">
    <property type="entry name" value="LCM"/>
    <property type="match status" value="1"/>
</dbReference>
<organism evidence="8 9">
    <name type="scientific">Lentzea roselyniae</name>
    <dbReference type="NCBI Taxonomy" id="531940"/>
    <lineage>
        <taxon>Bacteria</taxon>
        <taxon>Bacillati</taxon>
        <taxon>Actinomycetota</taxon>
        <taxon>Actinomycetes</taxon>
        <taxon>Pseudonocardiales</taxon>
        <taxon>Pseudonocardiaceae</taxon>
        <taxon>Lentzea</taxon>
    </lineage>
</organism>
<dbReference type="GO" id="GO:0032259">
    <property type="term" value="P:methylation"/>
    <property type="evidence" value="ECO:0007669"/>
    <property type="project" value="UniProtKB-KW"/>
</dbReference>
<reference evidence="9" key="1">
    <citation type="journal article" date="2019" name="Int. J. Syst. Evol. Microbiol.">
        <title>The Global Catalogue of Microorganisms (GCM) 10K type strain sequencing project: providing services to taxonomists for standard genome sequencing and annotation.</title>
        <authorList>
            <consortium name="The Broad Institute Genomics Platform"/>
            <consortium name="The Broad Institute Genome Sequencing Center for Infectious Disease"/>
            <person name="Wu L."/>
            <person name="Ma J."/>
        </authorList>
    </citation>
    <scope>NUCLEOTIDE SEQUENCE [LARGE SCALE GENOMIC DNA]</scope>
    <source>
        <strain evidence="9">JCM 17494</strain>
    </source>
</reference>
<evidence type="ECO:0000256" key="7">
    <source>
        <dbReference type="SAM" id="MobiDB-lite"/>
    </source>
</evidence>
<dbReference type="InterPro" id="IPR029063">
    <property type="entry name" value="SAM-dependent_MTases_sf"/>
</dbReference>
<dbReference type="SUPFAM" id="SSF53335">
    <property type="entry name" value="S-adenosyl-L-methionine-dependent methyltransferases"/>
    <property type="match status" value="1"/>
</dbReference>
<dbReference type="EC" id="2.1.1.-" evidence="6"/>
<proteinExistence type="inferred from homology"/>
<dbReference type="Gene3D" id="3.40.50.150">
    <property type="entry name" value="Vaccinia Virus protein VP39"/>
    <property type="match status" value="1"/>
</dbReference>
<protein>
    <recommendedName>
        <fullName evidence="6">S-adenosyl-L-methionine-dependent methyltransferase</fullName>
        <ecNumber evidence="6">2.1.1.-</ecNumber>
    </recommendedName>
</protein>
<dbReference type="Proteomes" id="UP001500711">
    <property type="component" value="Unassembled WGS sequence"/>
</dbReference>
<keyword evidence="3 6" id="KW-0489">Methyltransferase</keyword>
<evidence type="ECO:0000256" key="6">
    <source>
        <dbReference type="RuleBase" id="RU362030"/>
    </source>
</evidence>
<dbReference type="PANTHER" id="PTHR43619">
    <property type="entry name" value="S-ADENOSYL-L-METHIONINE-DEPENDENT METHYLTRANSFERASE YKTD-RELATED"/>
    <property type="match status" value="1"/>
</dbReference>
<evidence type="ECO:0000256" key="2">
    <source>
        <dbReference type="ARBA" id="ARBA00008138"/>
    </source>
</evidence>
<keyword evidence="9" id="KW-1185">Reference proteome</keyword>
<keyword evidence="5 6" id="KW-0949">S-adenosyl-L-methionine</keyword>
<evidence type="ECO:0000256" key="3">
    <source>
        <dbReference type="ARBA" id="ARBA00022603"/>
    </source>
</evidence>
<comment type="function">
    <text evidence="1 6">Exhibits S-adenosyl-L-methionine-dependent methyltransferase activity.</text>
</comment>
<sequence length="297" mass="31778">MPDLKIPEDGLSQTALYTAWVRCEEAGRPQPLFTDPLAGFLVAELEDRPALAASVAQMRAISSGFPSYHVVRTRFFDDRIGHALEGGVRQVVVLGAGVDGRTTRLPCPPGTRWFELDLPDMTEFKTTLVARSGLTPTCERIGVAADLRTDWATPLRAAGFDPGQPSAWLAEGLLMHLTPEKGDVLLAALTALSAPGSHLFLDHLQASMLGEQGAQLRDGLDKHGVIFRAARDDIEDWLGAAGWRASVYAGVDPVIGHGRSVAPVPASWLAAATRVVSTPGHPGRQSRGNRPTARAKS</sequence>
<dbReference type="InterPro" id="IPR007213">
    <property type="entry name" value="Ppm1/Ppm2/Tcmp"/>
</dbReference>
<comment type="caution">
    <text evidence="8">The sequence shown here is derived from an EMBL/GenBank/DDBJ whole genome shotgun (WGS) entry which is preliminary data.</text>
</comment>
<dbReference type="EMBL" id="BAABBE010000080">
    <property type="protein sequence ID" value="GAA3689425.1"/>
    <property type="molecule type" value="Genomic_DNA"/>
</dbReference>
<dbReference type="RefSeq" id="WP_346137279.1">
    <property type="nucleotide sequence ID" value="NZ_BAABBE010000080.1"/>
</dbReference>
<evidence type="ECO:0000256" key="1">
    <source>
        <dbReference type="ARBA" id="ARBA00003907"/>
    </source>
</evidence>
<dbReference type="PANTHER" id="PTHR43619:SF2">
    <property type="entry name" value="S-ADENOSYL-L-METHIONINE-DEPENDENT METHYLTRANSFERASES SUPERFAMILY PROTEIN"/>
    <property type="match status" value="1"/>
</dbReference>
<evidence type="ECO:0000256" key="4">
    <source>
        <dbReference type="ARBA" id="ARBA00022679"/>
    </source>
</evidence>
<dbReference type="GO" id="GO:0008168">
    <property type="term" value="F:methyltransferase activity"/>
    <property type="evidence" value="ECO:0007669"/>
    <property type="project" value="UniProtKB-KW"/>
</dbReference>
<name>A0ABP7CKD0_9PSEU</name>
<gene>
    <name evidence="8" type="ORF">GCM10022267_90210</name>
</gene>
<feature type="region of interest" description="Disordered" evidence="7">
    <location>
        <begin position="276"/>
        <end position="297"/>
    </location>
</feature>
<keyword evidence="4" id="KW-0808">Transferase</keyword>
<evidence type="ECO:0000313" key="9">
    <source>
        <dbReference type="Proteomes" id="UP001500711"/>
    </source>
</evidence>
<evidence type="ECO:0000256" key="5">
    <source>
        <dbReference type="ARBA" id="ARBA00022691"/>
    </source>
</evidence>
<evidence type="ECO:0000313" key="8">
    <source>
        <dbReference type="EMBL" id="GAA3689425.1"/>
    </source>
</evidence>
<comment type="similarity">
    <text evidence="2 6">Belongs to the UPF0677 family.</text>
</comment>
<dbReference type="NCBIfam" id="TIGR00027">
    <property type="entry name" value="mthyl_TIGR00027"/>
    <property type="match status" value="1"/>
</dbReference>
<dbReference type="InterPro" id="IPR011610">
    <property type="entry name" value="SAM_mthyl_Trfase_ML2640-like"/>
</dbReference>
<accession>A0ABP7CKD0</accession>